<proteinExistence type="predicted"/>
<sequence>MTDEIDVVRDEDGITLFGSDAAIERFLSANDLPSRQFDLPRLSQTLSGASGAANAAAQIAAGSGRWVKLTKESAKALDKFSAMKGSTAGVSRAIVTENGKIKNILEFTKVSSMLTSPAMLTGVAGIMAQLAMQQAMDEITDYLAKIDAKLDDVLRAQKDAAVADLIGVELIINDALRVRDRVGHVNAVTWSKVHGTEFTIARAQSYALLQLDALAEKLERTSKVGELADLTESAERSVHEWLAVLAQSFKLQEGVAILELDHVQRTAPDDVDQHRESLRDARRARRSAITQRTETLLARIDAAAKVGDVSVVMHPLDSRAVVRSTNAVAGQVMAFHGGMGIEGSRAELESKRWRAAFGDAAEGARDRIVEGGTDGVEVARKLGGKALEQAGNAAEVASARLGSWASKLRRQADDKDRGEPQ</sequence>
<accession>A0A147DRV6</accession>
<dbReference type="RefSeq" id="WP_058749516.1">
    <property type="nucleotide sequence ID" value="NZ_LDRC01000033.1"/>
</dbReference>
<protein>
    <submittedName>
        <fullName evidence="1">Uncharacterized protein</fullName>
    </submittedName>
</protein>
<reference evidence="1 2" key="1">
    <citation type="journal article" date="2016" name="Front. Microbiol.">
        <title>Genomic Resource of Rice Seed Associated Bacteria.</title>
        <authorList>
            <person name="Midha S."/>
            <person name="Bansal K."/>
            <person name="Sharma S."/>
            <person name="Kumar N."/>
            <person name="Patil P.P."/>
            <person name="Chaudhry V."/>
            <person name="Patil P.B."/>
        </authorList>
    </citation>
    <scope>NUCLEOTIDE SEQUENCE [LARGE SCALE GENOMIC DNA]</scope>
    <source>
        <strain evidence="1 2">NS359</strain>
    </source>
</reference>
<organism evidence="1 2">
    <name type="scientific">Curtobacterium oceanosedimentum</name>
    <dbReference type="NCBI Taxonomy" id="465820"/>
    <lineage>
        <taxon>Bacteria</taxon>
        <taxon>Bacillati</taxon>
        <taxon>Actinomycetota</taxon>
        <taxon>Actinomycetes</taxon>
        <taxon>Micrococcales</taxon>
        <taxon>Microbacteriaceae</taxon>
        <taxon>Curtobacterium</taxon>
    </lineage>
</organism>
<dbReference type="EMBL" id="LDRC01000033">
    <property type="protein sequence ID" value="KTR52253.1"/>
    <property type="molecule type" value="Genomic_DNA"/>
</dbReference>
<comment type="caution">
    <text evidence="1">The sequence shown here is derived from an EMBL/GenBank/DDBJ whole genome shotgun (WGS) entry which is preliminary data.</text>
</comment>
<evidence type="ECO:0000313" key="1">
    <source>
        <dbReference type="EMBL" id="KTR52253.1"/>
    </source>
</evidence>
<dbReference type="AlphaFoldDB" id="A0A147DRV6"/>
<name>A0A147DRV6_9MICO</name>
<dbReference type="PATRIC" id="fig|465820.4.peg.1438"/>
<evidence type="ECO:0000313" key="2">
    <source>
        <dbReference type="Proteomes" id="UP000072763"/>
    </source>
</evidence>
<gene>
    <name evidence="1" type="ORF">NS359_06815</name>
</gene>
<dbReference type="Proteomes" id="UP000072763">
    <property type="component" value="Unassembled WGS sequence"/>
</dbReference>
<dbReference type="OrthoDB" id="4391631at2"/>